<dbReference type="PANTHER" id="PTHR42879:SF2">
    <property type="entry name" value="3-OXOACYL-[ACYL-CARRIER-PROTEIN] REDUCTASE FABG"/>
    <property type="match status" value="1"/>
</dbReference>
<evidence type="ECO:0000313" key="5">
    <source>
        <dbReference type="Proteomes" id="UP000077069"/>
    </source>
</evidence>
<organism evidence="4 5">
    <name type="scientific">Paraphaeosphaeria sporulosa</name>
    <dbReference type="NCBI Taxonomy" id="1460663"/>
    <lineage>
        <taxon>Eukaryota</taxon>
        <taxon>Fungi</taxon>
        <taxon>Dikarya</taxon>
        <taxon>Ascomycota</taxon>
        <taxon>Pezizomycotina</taxon>
        <taxon>Dothideomycetes</taxon>
        <taxon>Pleosporomycetidae</taxon>
        <taxon>Pleosporales</taxon>
        <taxon>Massarineae</taxon>
        <taxon>Didymosphaeriaceae</taxon>
        <taxon>Paraphaeosphaeria</taxon>
    </lineage>
</organism>
<keyword evidence="5" id="KW-1185">Reference proteome</keyword>
<proteinExistence type="inferred from homology"/>
<dbReference type="InterPro" id="IPR036291">
    <property type="entry name" value="NAD(P)-bd_dom_sf"/>
</dbReference>
<dbReference type="STRING" id="1460663.A0A177CTF9"/>
<dbReference type="InterPro" id="IPR050259">
    <property type="entry name" value="SDR"/>
</dbReference>
<dbReference type="Pfam" id="PF00106">
    <property type="entry name" value="adh_short"/>
    <property type="match status" value="1"/>
</dbReference>
<dbReference type="Gene3D" id="3.40.50.720">
    <property type="entry name" value="NAD(P)-binding Rossmann-like Domain"/>
    <property type="match status" value="1"/>
</dbReference>
<dbReference type="RefSeq" id="XP_018040404.1">
    <property type="nucleotide sequence ID" value="XM_018184584.1"/>
</dbReference>
<comment type="similarity">
    <text evidence="1">Belongs to the short-chain dehydrogenases/reductases (SDR) family.</text>
</comment>
<dbReference type="GO" id="GO:0004316">
    <property type="term" value="F:3-oxoacyl-[acyl-carrier-protein] reductase (NADPH) activity"/>
    <property type="evidence" value="ECO:0007669"/>
    <property type="project" value="UniProtKB-EC"/>
</dbReference>
<dbReference type="InParanoid" id="A0A177CTF9"/>
<dbReference type="AlphaFoldDB" id="A0A177CTF9"/>
<dbReference type="EMBL" id="KV441549">
    <property type="protein sequence ID" value="OAG10039.1"/>
    <property type="molecule type" value="Genomic_DNA"/>
</dbReference>
<name>A0A177CTF9_9PLEO</name>
<dbReference type="Proteomes" id="UP000077069">
    <property type="component" value="Unassembled WGS sequence"/>
</dbReference>
<protein>
    <recommendedName>
        <fullName evidence="2">3-oxoacyl-[acyl-carrier-protein] reductase</fullName>
        <ecNumber evidence="2">1.1.1.100</ecNumber>
    </recommendedName>
</protein>
<dbReference type="CDD" id="cd05233">
    <property type="entry name" value="SDR_c"/>
    <property type="match status" value="1"/>
</dbReference>
<evidence type="ECO:0000256" key="2">
    <source>
        <dbReference type="ARBA" id="ARBA00012948"/>
    </source>
</evidence>
<evidence type="ECO:0000313" key="4">
    <source>
        <dbReference type="EMBL" id="OAG10039.1"/>
    </source>
</evidence>
<dbReference type="EC" id="1.1.1.100" evidence="2"/>
<dbReference type="GeneID" id="28768070"/>
<reference evidence="4 5" key="1">
    <citation type="submission" date="2016-05" db="EMBL/GenBank/DDBJ databases">
        <title>Comparative analysis of secretome profiles of manganese(II)-oxidizing ascomycete fungi.</title>
        <authorList>
            <consortium name="DOE Joint Genome Institute"/>
            <person name="Zeiner C.A."/>
            <person name="Purvine S.O."/>
            <person name="Zink E.M."/>
            <person name="Wu S."/>
            <person name="Pasa-Tolic L."/>
            <person name="Chaput D.L."/>
            <person name="Haridas S."/>
            <person name="Grigoriev I.V."/>
            <person name="Santelli C.M."/>
            <person name="Hansel C.M."/>
        </authorList>
    </citation>
    <scope>NUCLEOTIDE SEQUENCE [LARGE SCALE GENOMIC DNA]</scope>
    <source>
        <strain evidence="4 5">AP3s5-JAC2a</strain>
    </source>
</reference>
<dbReference type="InterPro" id="IPR002347">
    <property type="entry name" value="SDR_fam"/>
</dbReference>
<evidence type="ECO:0000256" key="1">
    <source>
        <dbReference type="ARBA" id="ARBA00006484"/>
    </source>
</evidence>
<gene>
    <name evidence="4" type="ORF">CC84DRAFT_1255944</name>
</gene>
<evidence type="ECO:0000256" key="3">
    <source>
        <dbReference type="ARBA" id="ARBA00048508"/>
    </source>
</evidence>
<dbReference type="SUPFAM" id="SSF51735">
    <property type="entry name" value="NAD(P)-binding Rossmann-fold domains"/>
    <property type="match status" value="1"/>
</dbReference>
<comment type="catalytic activity">
    <reaction evidence="3">
        <text>a (3R)-hydroxyacyl-[ACP] + NADP(+) = a 3-oxoacyl-[ACP] + NADPH + H(+)</text>
        <dbReference type="Rhea" id="RHEA:17397"/>
        <dbReference type="Rhea" id="RHEA-COMP:9916"/>
        <dbReference type="Rhea" id="RHEA-COMP:9945"/>
        <dbReference type="ChEBI" id="CHEBI:15378"/>
        <dbReference type="ChEBI" id="CHEBI:57783"/>
        <dbReference type="ChEBI" id="CHEBI:58349"/>
        <dbReference type="ChEBI" id="CHEBI:78776"/>
        <dbReference type="ChEBI" id="CHEBI:78827"/>
        <dbReference type="EC" id="1.1.1.100"/>
    </reaction>
</comment>
<dbReference type="PANTHER" id="PTHR42879">
    <property type="entry name" value="3-OXOACYL-(ACYL-CARRIER-PROTEIN) REDUCTASE"/>
    <property type="match status" value="1"/>
</dbReference>
<sequence>MGIGQSRIKGFSVWGNGAAMARALSQNGVKLVGCDPSLEAAQFSASRLREEGGACGVMTANVPSSADVRSVVEAAMQQYGCIEILVNNVGMTWPGNPARIPEEP</sequence>
<dbReference type="OrthoDB" id="498125at2759"/>
<accession>A0A177CTF9</accession>